<keyword evidence="2" id="KW-1185">Reference proteome</keyword>
<dbReference type="AlphaFoldDB" id="A0A1E3PMJ6"/>
<name>A0A1E3PMJ6_9ASCO</name>
<dbReference type="STRING" id="857566.A0A1E3PMJ6"/>
<evidence type="ECO:0000313" key="2">
    <source>
        <dbReference type="Proteomes" id="UP000095009"/>
    </source>
</evidence>
<gene>
    <name evidence="1" type="ORF">NADFUDRAFT_50576</name>
</gene>
<protein>
    <submittedName>
        <fullName evidence="1">Uncharacterized protein</fullName>
    </submittedName>
</protein>
<reference evidence="1 2" key="1">
    <citation type="journal article" date="2016" name="Proc. Natl. Acad. Sci. U.S.A.">
        <title>Comparative genomics of biotechnologically important yeasts.</title>
        <authorList>
            <person name="Riley R."/>
            <person name="Haridas S."/>
            <person name="Wolfe K.H."/>
            <person name="Lopes M.R."/>
            <person name="Hittinger C.T."/>
            <person name="Goeker M."/>
            <person name="Salamov A.A."/>
            <person name="Wisecaver J.H."/>
            <person name="Long T.M."/>
            <person name="Calvey C.H."/>
            <person name="Aerts A.L."/>
            <person name="Barry K.W."/>
            <person name="Choi C."/>
            <person name="Clum A."/>
            <person name="Coughlan A.Y."/>
            <person name="Deshpande S."/>
            <person name="Douglass A.P."/>
            <person name="Hanson S.J."/>
            <person name="Klenk H.-P."/>
            <person name="LaButti K.M."/>
            <person name="Lapidus A."/>
            <person name="Lindquist E.A."/>
            <person name="Lipzen A.M."/>
            <person name="Meier-Kolthoff J.P."/>
            <person name="Ohm R.A."/>
            <person name="Otillar R.P."/>
            <person name="Pangilinan J.L."/>
            <person name="Peng Y."/>
            <person name="Rokas A."/>
            <person name="Rosa C.A."/>
            <person name="Scheuner C."/>
            <person name="Sibirny A.A."/>
            <person name="Slot J.C."/>
            <person name="Stielow J.B."/>
            <person name="Sun H."/>
            <person name="Kurtzman C.P."/>
            <person name="Blackwell M."/>
            <person name="Grigoriev I.V."/>
            <person name="Jeffries T.W."/>
        </authorList>
    </citation>
    <scope>NUCLEOTIDE SEQUENCE [LARGE SCALE GENOMIC DNA]</scope>
    <source>
        <strain evidence="1 2">DSM 6958</strain>
    </source>
</reference>
<sequence>MAKLPANWKQKYLASKVLKQQQELKNSSISSLPSVSSLSSSTLVLPSNNTESSSFHTIRQQCQTKLCHTLLAYYRSLKNSPENKQDGATEDVLLVDSEVDRITKIATQIEKTLFEATLNDICYYKSAFRAHFLALRRSIRSNGSQSPSTKSVGEQSQSSSVTSCEKDFCHQLLTGRISPKVFGKMSTKDLRSYSLMQLDNTHIQENLRVKIVTPLPKTIQAYNDGRDREKWGVGKSAAAVDSDGE</sequence>
<proteinExistence type="predicted"/>
<dbReference type="Proteomes" id="UP000095009">
    <property type="component" value="Unassembled WGS sequence"/>
</dbReference>
<organism evidence="1 2">
    <name type="scientific">Nadsonia fulvescens var. elongata DSM 6958</name>
    <dbReference type="NCBI Taxonomy" id="857566"/>
    <lineage>
        <taxon>Eukaryota</taxon>
        <taxon>Fungi</taxon>
        <taxon>Dikarya</taxon>
        <taxon>Ascomycota</taxon>
        <taxon>Saccharomycotina</taxon>
        <taxon>Dipodascomycetes</taxon>
        <taxon>Dipodascales</taxon>
        <taxon>Dipodascales incertae sedis</taxon>
        <taxon>Nadsonia</taxon>
    </lineage>
</organism>
<dbReference type="OrthoDB" id="44867at2759"/>
<dbReference type="EMBL" id="KV454408">
    <property type="protein sequence ID" value="ODQ66666.1"/>
    <property type="molecule type" value="Genomic_DNA"/>
</dbReference>
<accession>A0A1E3PMJ6</accession>
<evidence type="ECO:0000313" key="1">
    <source>
        <dbReference type="EMBL" id="ODQ66666.1"/>
    </source>
</evidence>